<keyword evidence="1" id="KW-0539">Nucleus</keyword>
<organism evidence="3 4">
    <name type="scientific">Karstenula rhodostoma CBS 690.94</name>
    <dbReference type="NCBI Taxonomy" id="1392251"/>
    <lineage>
        <taxon>Eukaryota</taxon>
        <taxon>Fungi</taxon>
        <taxon>Dikarya</taxon>
        <taxon>Ascomycota</taxon>
        <taxon>Pezizomycotina</taxon>
        <taxon>Dothideomycetes</taxon>
        <taxon>Pleosporomycetidae</taxon>
        <taxon>Pleosporales</taxon>
        <taxon>Massarineae</taxon>
        <taxon>Didymosphaeriaceae</taxon>
        <taxon>Karstenula</taxon>
    </lineage>
</organism>
<gene>
    <name evidence="3" type="ORF">P171DRAFT_259833</name>
</gene>
<dbReference type="InterPro" id="IPR036864">
    <property type="entry name" value="Zn2-C6_fun-type_DNA-bd_sf"/>
</dbReference>
<dbReference type="EMBL" id="MU001498">
    <property type="protein sequence ID" value="KAF2446425.1"/>
    <property type="molecule type" value="Genomic_DNA"/>
</dbReference>
<keyword evidence="4" id="KW-1185">Reference proteome</keyword>
<dbReference type="Proteomes" id="UP000799764">
    <property type="component" value="Unassembled WGS sequence"/>
</dbReference>
<dbReference type="Gene3D" id="4.10.240.10">
    <property type="entry name" value="Zn(2)-C6 fungal-type DNA-binding domain"/>
    <property type="match status" value="1"/>
</dbReference>
<dbReference type="OrthoDB" id="539213at2759"/>
<proteinExistence type="predicted"/>
<dbReference type="GO" id="GO:0008270">
    <property type="term" value="F:zinc ion binding"/>
    <property type="evidence" value="ECO:0007669"/>
    <property type="project" value="InterPro"/>
</dbReference>
<evidence type="ECO:0000313" key="3">
    <source>
        <dbReference type="EMBL" id="KAF2446425.1"/>
    </source>
</evidence>
<evidence type="ECO:0000259" key="2">
    <source>
        <dbReference type="PROSITE" id="PS50048"/>
    </source>
</evidence>
<evidence type="ECO:0000313" key="4">
    <source>
        <dbReference type="Proteomes" id="UP000799764"/>
    </source>
</evidence>
<dbReference type="SUPFAM" id="SSF57701">
    <property type="entry name" value="Zn2/Cys6 DNA-binding domain"/>
    <property type="match status" value="1"/>
</dbReference>
<dbReference type="GO" id="GO:0000981">
    <property type="term" value="F:DNA-binding transcription factor activity, RNA polymerase II-specific"/>
    <property type="evidence" value="ECO:0007669"/>
    <property type="project" value="InterPro"/>
</dbReference>
<comment type="caution">
    <text evidence="3">The sequence shown here is derived from an EMBL/GenBank/DDBJ whole genome shotgun (WGS) entry which is preliminary data.</text>
</comment>
<dbReference type="InterPro" id="IPR001138">
    <property type="entry name" value="Zn2Cys6_DnaBD"/>
</dbReference>
<sequence>MAFLQPSTLDTIFHSSVAPWLEHNFPFHDDHIATSAPIMDSSRTLAPTLASHIAGPGEVAVRRRKRRLDYIKCESCRKDKQKCLPTHREWPQRCNRCVERSLPCSEGSRAQRYHGPFRPIATALSSQIACDVEGDAHNWFISFQQNQTTIS</sequence>
<accession>A0A9P4PJV7</accession>
<reference evidence="3" key="1">
    <citation type="journal article" date="2020" name="Stud. Mycol.">
        <title>101 Dothideomycetes genomes: a test case for predicting lifestyles and emergence of pathogens.</title>
        <authorList>
            <person name="Haridas S."/>
            <person name="Albert R."/>
            <person name="Binder M."/>
            <person name="Bloem J."/>
            <person name="Labutti K."/>
            <person name="Salamov A."/>
            <person name="Andreopoulos B."/>
            <person name="Baker S."/>
            <person name="Barry K."/>
            <person name="Bills G."/>
            <person name="Bluhm B."/>
            <person name="Cannon C."/>
            <person name="Castanera R."/>
            <person name="Culley D."/>
            <person name="Daum C."/>
            <person name="Ezra D."/>
            <person name="Gonzalez J."/>
            <person name="Henrissat B."/>
            <person name="Kuo A."/>
            <person name="Liang C."/>
            <person name="Lipzen A."/>
            <person name="Lutzoni F."/>
            <person name="Magnuson J."/>
            <person name="Mondo S."/>
            <person name="Nolan M."/>
            <person name="Ohm R."/>
            <person name="Pangilinan J."/>
            <person name="Park H.-J."/>
            <person name="Ramirez L."/>
            <person name="Alfaro M."/>
            <person name="Sun H."/>
            <person name="Tritt A."/>
            <person name="Yoshinaga Y."/>
            <person name="Zwiers L.-H."/>
            <person name="Turgeon B."/>
            <person name="Goodwin S."/>
            <person name="Spatafora J."/>
            <person name="Crous P."/>
            <person name="Grigoriev I."/>
        </authorList>
    </citation>
    <scope>NUCLEOTIDE SEQUENCE</scope>
    <source>
        <strain evidence="3">CBS 690.94</strain>
    </source>
</reference>
<protein>
    <recommendedName>
        <fullName evidence="2">Zn(2)-C6 fungal-type domain-containing protein</fullName>
    </recommendedName>
</protein>
<dbReference type="PROSITE" id="PS50048">
    <property type="entry name" value="ZN2_CY6_FUNGAL_2"/>
    <property type="match status" value="1"/>
</dbReference>
<dbReference type="AlphaFoldDB" id="A0A9P4PJV7"/>
<evidence type="ECO:0000256" key="1">
    <source>
        <dbReference type="ARBA" id="ARBA00023242"/>
    </source>
</evidence>
<name>A0A9P4PJV7_9PLEO</name>
<feature type="domain" description="Zn(2)-C6 fungal-type" evidence="2">
    <location>
        <begin position="72"/>
        <end position="106"/>
    </location>
</feature>